<evidence type="ECO:0000256" key="1">
    <source>
        <dbReference type="ARBA" id="ARBA00022574"/>
    </source>
</evidence>
<accession>A0A0G4EA11</accession>
<feature type="repeat" description="WD" evidence="3">
    <location>
        <begin position="140"/>
        <end position="179"/>
    </location>
</feature>
<dbReference type="InterPro" id="IPR019775">
    <property type="entry name" value="WD40_repeat_CS"/>
</dbReference>
<dbReference type="PANTHER" id="PTHR14604">
    <property type="entry name" value="WD40 REPEAT PF20"/>
    <property type="match status" value="1"/>
</dbReference>
<dbReference type="Pfam" id="PF00400">
    <property type="entry name" value="WD40"/>
    <property type="match status" value="4"/>
</dbReference>
<dbReference type="InterPro" id="IPR015943">
    <property type="entry name" value="WD40/YVTN_repeat-like_dom_sf"/>
</dbReference>
<dbReference type="SUPFAM" id="SSF50978">
    <property type="entry name" value="WD40 repeat-like"/>
    <property type="match status" value="1"/>
</dbReference>
<evidence type="ECO:0000313" key="5">
    <source>
        <dbReference type="Proteomes" id="UP000041254"/>
    </source>
</evidence>
<dbReference type="Gene3D" id="2.130.10.10">
    <property type="entry name" value="YVTN repeat-like/Quinoprotein amine dehydrogenase"/>
    <property type="match status" value="2"/>
</dbReference>
<name>A0A0G4EA11_VITBC</name>
<keyword evidence="5" id="KW-1185">Reference proteome</keyword>
<dbReference type="AlphaFoldDB" id="A0A0G4EA11"/>
<organism evidence="4 5">
    <name type="scientific">Vitrella brassicaformis (strain CCMP3155)</name>
    <dbReference type="NCBI Taxonomy" id="1169540"/>
    <lineage>
        <taxon>Eukaryota</taxon>
        <taxon>Sar</taxon>
        <taxon>Alveolata</taxon>
        <taxon>Colpodellida</taxon>
        <taxon>Vitrellaceae</taxon>
        <taxon>Vitrella</taxon>
    </lineage>
</organism>
<dbReference type="InterPro" id="IPR001680">
    <property type="entry name" value="WD40_rpt"/>
</dbReference>
<feature type="repeat" description="WD" evidence="3">
    <location>
        <begin position="57"/>
        <end position="88"/>
    </location>
</feature>
<dbReference type="OrthoDB" id="496at2759"/>
<dbReference type="PROSITE" id="PS50294">
    <property type="entry name" value="WD_REPEATS_REGION"/>
    <property type="match status" value="1"/>
</dbReference>
<gene>
    <name evidence="4" type="ORF">Vbra_1980</name>
</gene>
<dbReference type="InParanoid" id="A0A0G4EA11"/>
<dbReference type="InterPro" id="IPR036322">
    <property type="entry name" value="WD40_repeat_dom_sf"/>
</dbReference>
<dbReference type="PROSITE" id="PS00678">
    <property type="entry name" value="WD_REPEATS_1"/>
    <property type="match status" value="2"/>
</dbReference>
<dbReference type="PRINTS" id="PR00320">
    <property type="entry name" value="GPROTEINBRPT"/>
</dbReference>
<keyword evidence="2" id="KW-0677">Repeat</keyword>
<protein>
    <submittedName>
        <fullName evidence="4">Uncharacterized protein</fullName>
    </submittedName>
</protein>
<dbReference type="SMART" id="SM00320">
    <property type="entry name" value="WD40"/>
    <property type="match status" value="7"/>
</dbReference>
<sequence length="358" mass="38506">MWRKAPQQGETLPEGHGRPILCCAVHNELLVTGSADHGLRLFNLRSREFMRELFAKRYGHTEWVTACQFTADGRVVSGGHDSRICLWDKTGVRCNDLTGHSALITQIEVDNSNVMVSSSYDGGLLVWDVRGPGKQLAEMRGAHKHPVNAFTWQQRAVVSGGKDGTLVFWDINDPSKPLRSIKPHQGCVSKLCFFGSPDTPGPLVATAGMQDGMVCYIDGRVGSGASAVRRYRRHDAAINALMQGPHPHTLWTGAADSKVLLHDLRQPDTQADPSSCSTALPVSGQVMCGCTLPHSDTDVACFGTADGKVVCASFREARVLWTVRGSMGGAAIHCMKACGSQNVLVVGGDDCSPTLLSP</sequence>
<keyword evidence="1 3" id="KW-0853">WD repeat</keyword>
<proteinExistence type="predicted"/>
<evidence type="ECO:0000313" key="4">
    <source>
        <dbReference type="EMBL" id="CEL92770.1"/>
    </source>
</evidence>
<reference evidence="4 5" key="1">
    <citation type="submission" date="2014-11" db="EMBL/GenBank/DDBJ databases">
        <authorList>
            <person name="Zhu J."/>
            <person name="Qi W."/>
            <person name="Song R."/>
        </authorList>
    </citation>
    <scope>NUCLEOTIDE SEQUENCE [LARGE SCALE GENOMIC DNA]</scope>
</reference>
<dbReference type="VEuPathDB" id="CryptoDB:Vbra_1980"/>
<feature type="repeat" description="WD" evidence="3">
    <location>
        <begin position="97"/>
        <end position="130"/>
    </location>
</feature>
<evidence type="ECO:0000256" key="2">
    <source>
        <dbReference type="ARBA" id="ARBA00022737"/>
    </source>
</evidence>
<dbReference type="Proteomes" id="UP000041254">
    <property type="component" value="Unassembled WGS sequence"/>
</dbReference>
<dbReference type="PhylomeDB" id="A0A0G4EA11"/>
<dbReference type="PROSITE" id="PS50082">
    <property type="entry name" value="WD_REPEATS_2"/>
    <property type="match status" value="3"/>
</dbReference>
<dbReference type="InterPro" id="IPR050995">
    <property type="entry name" value="WD-F-box_domain-protein"/>
</dbReference>
<dbReference type="EMBL" id="CDMY01000104">
    <property type="protein sequence ID" value="CEL92770.1"/>
    <property type="molecule type" value="Genomic_DNA"/>
</dbReference>
<dbReference type="PANTHER" id="PTHR14604:SF3">
    <property type="entry name" value="SPERM-ASSOCIATED ANTIGEN 16 PROTEIN"/>
    <property type="match status" value="1"/>
</dbReference>
<dbReference type="STRING" id="1169540.A0A0G4EA11"/>
<dbReference type="InterPro" id="IPR020472">
    <property type="entry name" value="WD40_PAC1"/>
</dbReference>
<evidence type="ECO:0000256" key="3">
    <source>
        <dbReference type="PROSITE-ProRule" id="PRU00221"/>
    </source>
</evidence>